<sequence length="39" mass="4309">LDNKGKAAEAKGVDYVALPEKDYKDQLSKLEKITGKSEK</sequence>
<gene>
    <name evidence="1" type="ORF">BUZ57_11145</name>
</gene>
<name>A0A418JGH3_STAHY</name>
<evidence type="ECO:0000313" key="1">
    <source>
        <dbReference type="EMBL" id="RIO43195.1"/>
    </source>
</evidence>
<dbReference type="Proteomes" id="UP000285625">
    <property type="component" value="Unassembled WGS sequence"/>
</dbReference>
<accession>A0A418JGH3</accession>
<dbReference type="AlphaFoldDB" id="A0A418JGH3"/>
<comment type="caution">
    <text evidence="1">The sequence shown here is derived from an EMBL/GenBank/DDBJ whole genome shotgun (WGS) entry which is preliminary data.</text>
</comment>
<feature type="non-terminal residue" evidence="1">
    <location>
        <position position="1"/>
    </location>
</feature>
<proteinExistence type="predicted"/>
<dbReference type="EMBL" id="QXVO01000047">
    <property type="protein sequence ID" value="RIO43195.1"/>
    <property type="molecule type" value="Genomic_DNA"/>
</dbReference>
<evidence type="ECO:0000313" key="2">
    <source>
        <dbReference type="Proteomes" id="UP000285625"/>
    </source>
</evidence>
<protein>
    <submittedName>
        <fullName evidence="1">Thioredoxine reductase</fullName>
    </submittedName>
</protein>
<organism evidence="1 2">
    <name type="scientific">Staphylococcus hyicus</name>
    <dbReference type="NCBI Taxonomy" id="1284"/>
    <lineage>
        <taxon>Bacteria</taxon>
        <taxon>Bacillati</taxon>
        <taxon>Bacillota</taxon>
        <taxon>Bacilli</taxon>
        <taxon>Bacillales</taxon>
        <taxon>Staphylococcaceae</taxon>
        <taxon>Staphylococcus</taxon>
    </lineage>
</organism>
<reference evidence="1 2" key="1">
    <citation type="journal article" date="2016" name="Front. Microbiol.">
        <title>Comprehensive Phylogenetic Analysis of Bovine Non-aureus Staphylococci Species Based on Whole-Genome Sequencing.</title>
        <authorList>
            <person name="Naushad S."/>
            <person name="Barkema H.W."/>
            <person name="Luby C."/>
            <person name="Condas L.A."/>
            <person name="Nobrega D.B."/>
            <person name="Carson D.A."/>
            <person name="De Buck J."/>
        </authorList>
    </citation>
    <scope>NUCLEOTIDE SEQUENCE [LARGE SCALE GENOMIC DNA]</scope>
    <source>
        <strain evidence="1 2">SNUC 5959</strain>
    </source>
</reference>